<accession>A0AAD4P3M4</accession>
<protein>
    <submittedName>
        <fullName evidence="2">Uncharacterized protein</fullName>
    </submittedName>
</protein>
<dbReference type="PANTHER" id="PTHR33526:SF4">
    <property type="entry name" value="OS07G0123800 PROTEIN"/>
    <property type="match status" value="1"/>
</dbReference>
<dbReference type="PIRSF" id="PIRSF031279">
    <property type="entry name" value="UCP031279"/>
    <property type="match status" value="1"/>
</dbReference>
<evidence type="ECO:0000313" key="3">
    <source>
        <dbReference type="Proteomes" id="UP001190926"/>
    </source>
</evidence>
<proteinExistence type="predicted"/>
<name>A0AAD4P3M4_PERFH</name>
<dbReference type="InterPro" id="IPR016972">
    <property type="entry name" value="UCP031279"/>
</dbReference>
<evidence type="ECO:0000256" key="1">
    <source>
        <dbReference type="SAM" id="MobiDB-lite"/>
    </source>
</evidence>
<feature type="region of interest" description="Disordered" evidence="1">
    <location>
        <begin position="126"/>
        <end position="158"/>
    </location>
</feature>
<dbReference type="EMBL" id="SDAM02000273">
    <property type="protein sequence ID" value="KAH6824951.1"/>
    <property type="molecule type" value="Genomic_DNA"/>
</dbReference>
<gene>
    <name evidence="2" type="ORF">C2S53_008214</name>
</gene>
<dbReference type="AlphaFoldDB" id="A0AAD4P3M4"/>
<reference evidence="2 3" key="1">
    <citation type="journal article" date="2021" name="Nat. Commun.">
        <title>Incipient diploidization of the medicinal plant Perilla within 10,000 years.</title>
        <authorList>
            <person name="Zhang Y."/>
            <person name="Shen Q."/>
            <person name="Leng L."/>
            <person name="Zhang D."/>
            <person name="Chen S."/>
            <person name="Shi Y."/>
            <person name="Ning Z."/>
            <person name="Chen S."/>
        </authorList>
    </citation>
    <scope>NUCLEOTIDE SEQUENCE [LARGE SCALE GENOMIC DNA]</scope>
    <source>
        <strain evidence="3">cv. PC099</strain>
    </source>
</reference>
<evidence type="ECO:0000313" key="2">
    <source>
        <dbReference type="EMBL" id="KAH6824951.1"/>
    </source>
</evidence>
<keyword evidence="3" id="KW-1185">Reference proteome</keyword>
<dbReference type="Proteomes" id="UP001190926">
    <property type="component" value="Unassembled WGS sequence"/>
</dbReference>
<organism evidence="2 3">
    <name type="scientific">Perilla frutescens var. hirtella</name>
    <name type="common">Perilla citriodora</name>
    <name type="synonym">Perilla setoyensis</name>
    <dbReference type="NCBI Taxonomy" id="608512"/>
    <lineage>
        <taxon>Eukaryota</taxon>
        <taxon>Viridiplantae</taxon>
        <taxon>Streptophyta</taxon>
        <taxon>Embryophyta</taxon>
        <taxon>Tracheophyta</taxon>
        <taxon>Spermatophyta</taxon>
        <taxon>Magnoliopsida</taxon>
        <taxon>eudicotyledons</taxon>
        <taxon>Gunneridae</taxon>
        <taxon>Pentapetalae</taxon>
        <taxon>asterids</taxon>
        <taxon>lamiids</taxon>
        <taxon>Lamiales</taxon>
        <taxon>Lamiaceae</taxon>
        <taxon>Nepetoideae</taxon>
        <taxon>Elsholtzieae</taxon>
        <taxon>Perilla</taxon>
    </lineage>
</organism>
<sequence length="158" mass="17434">MSTQRDRKFTRYMKGPAKFLARARDFYVRSLTSCASNAAYGSAATAGPNLQFTSLPRSFSANSAYSDYSSRDEDLRELVRIASTRRLTGKVEAELLRSRSASPTTAGGEAVVPRSRTVAIGRIDEDKPYEFGGDDGGVRPEVYPRSRSYAVSRRSNMV</sequence>
<dbReference type="PANTHER" id="PTHR33526">
    <property type="entry name" value="OS07G0123800 PROTEIN"/>
    <property type="match status" value="1"/>
</dbReference>
<comment type="caution">
    <text evidence="2">The sequence shown here is derived from an EMBL/GenBank/DDBJ whole genome shotgun (WGS) entry which is preliminary data.</text>
</comment>